<proteinExistence type="predicted"/>
<sequence length="558" mass="52886">MLGDAPLGSQPLGTLGIAGNPIDYSLPGVAGTTAAASIGVSASVLIIGVPATSVAGTAGIFVGVDVPLPAAPATSGAGAFSPAESAALTGVAATGTAGAPVPSLGLALAGGAANGIAGLLAATSGAVFALTGVPTTGVIGTLGITLSQQIGLGAAPSTSTAGAITPQAAAALAGAAGAAAVAPLAISLGSVLAGAAAAAAAGDVAVAQNGTLIGVAATSAAGLLATNIAVALSGVPGITAAAAVTLTSSSNVTLLGVAGTTAAGLFSLGLPLDSVVATAAVGPLVAEVLLATAGVLATSGVGSIGAIAALGVAGTAATVAVGLLALTAVSGPSTPIALQIAAALAGNAPVIGSYQSPDIIDLGYEGVLALGLTWLASGSPASGDFLGTSDFLGISDFLGYAASAAIQSWAEVLIGHDDGSGNIVWDAAWQKYVPGTYPGRAAKWRWWFEAPNTQIEGNLTAAKAQCSVEDRVDHYQNLSVGTGGLTIDFAPDGVSQPAAFNSGLNGSALPTLYPPVWSQQPGDTYQYTGLSLSGVTLTFFNGGSAVARTGVTVIASGF</sequence>
<keyword evidence="3" id="KW-1185">Reference proteome</keyword>
<protein>
    <submittedName>
        <fullName evidence="2">Uncharacterized protein</fullName>
    </submittedName>
</protein>
<keyword evidence="1" id="KW-0812">Transmembrane</keyword>
<feature type="transmembrane region" description="Helical" evidence="1">
    <location>
        <begin position="252"/>
        <end position="270"/>
    </location>
</feature>
<evidence type="ECO:0000256" key="1">
    <source>
        <dbReference type="SAM" id="Phobius"/>
    </source>
</evidence>
<feature type="transmembrane region" description="Helical" evidence="1">
    <location>
        <begin position="221"/>
        <end position="245"/>
    </location>
</feature>
<dbReference type="RefSeq" id="WP_115837757.1">
    <property type="nucleotide sequence ID" value="NZ_CP025086.1"/>
</dbReference>
<name>A0A3D9YKY2_9HYPH</name>
<accession>A0A3D9YKY2</accession>
<gene>
    <name evidence="2" type="ORF">DES32_3156</name>
</gene>
<reference evidence="2 3" key="1">
    <citation type="submission" date="2018-08" db="EMBL/GenBank/DDBJ databases">
        <title>Genomic Encyclopedia of Type Strains, Phase IV (KMG-IV): sequencing the most valuable type-strain genomes for metagenomic binning, comparative biology and taxonomic classification.</title>
        <authorList>
            <person name="Goeker M."/>
        </authorList>
    </citation>
    <scope>NUCLEOTIDE SEQUENCE [LARGE SCALE GENOMIC DNA]</scope>
    <source>
        <strain evidence="2 3">BW863</strain>
    </source>
</reference>
<evidence type="ECO:0000313" key="3">
    <source>
        <dbReference type="Proteomes" id="UP000256900"/>
    </source>
</evidence>
<keyword evidence="1" id="KW-1133">Transmembrane helix</keyword>
<dbReference type="AlphaFoldDB" id="A0A3D9YKY2"/>
<feature type="transmembrane region" description="Helical" evidence="1">
    <location>
        <begin position="276"/>
        <end position="297"/>
    </location>
</feature>
<evidence type="ECO:0000313" key="2">
    <source>
        <dbReference type="EMBL" id="REF83240.1"/>
    </source>
</evidence>
<keyword evidence="1" id="KW-0472">Membrane</keyword>
<dbReference type="EMBL" id="QUMO01000006">
    <property type="protein sequence ID" value="REF83240.1"/>
    <property type="molecule type" value="Genomic_DNA"/>
</dbReference>
<organism evidence="2 3">
    <name type="scientific">Methylovirgula ligni</name>
    <dbReference type="NCBI Taxonomy" id="569860"/>
    <lineage>
        <taxon>Bacteria</taxon>
        <taxon>Pseudomonadati</taxon>
        <taxon>Pseudomonadota</taxon>
        <taxon>Alphaproteobacteria</taxon>
        <taxon>Hyphomicrobiales</taxon>
        <taxon>Beijerinckiaceae</taxon>
        <taxon>Methylovirgula</taxon>
    </lineage>
</organism>
<dbReference type="Proteomes" id="UP000256900">
    <property type="component" value="Unassembled WGS sequence"/>
</dbReference>
<feature type="transmembrane region" description="Helical" evidence="1">
    <location>
        <begin position="304"/>
        <end position="326"/>
    </location>
</feature>
<comment type="caution">
    <text evidence="2">The sequence shown here is derived from an EMBL/GenBank/DDBJ whole genome shotgun (WGS) entry which is preliminary data.</text>
</comment>